<feature type="transmembrane region" description="Helical" evidence="1">
    <location>
        <begin position="87"/>
        <end position="110"/>
    </location>
</feature>
<evidence type="ECO:0000313" key="2">
    <source>
        <dbReference type="EMBL" id="AQG80479.1"/>
    </source>
</evidence>
<dbReference type="KEGG" id="smon:AWR27_14800"/>
<accession>A0A1P9WYN7</accession>
<evidence type="ECO:0008006" key="4">
    <source>
        <dbReference type="Google" id="ProtNLM"/>
    </source>
</evidence>
<protein>
    <recommendedName>
        <fullName evidence="4">DUF1772 domain-containing protein</fullName>
    </recommendedName>
</protein>
<dbReference type="Proteomes" id="UP000187941">
    <property type="component" value="Chromosome"/>
</dbReference>
<sequence length="165" mass="18732">MERIDRLTQPILAVFFLLTFFSAGGAAVEGFVNYPTWLLIDKSDFKAYHNALGPRIVVTMVIPFALSTVFNVLLFWFRPPSVPRWSVWATVVLALIGWVATATVQIPIQIQLGETGYSKEAIEQLIRTDLLMRSVPGYSRLSIAFWMLLRILSIRSFSQVNRLQP</sequence>
<feature type="transmembrane region" description="Helical" evidence="1">
    <location>
        <begin position="130"/>
        <end position="149"/>
    </location>
</feature>
<reference evidence="2 3" key="1">
    <citation type="submission" date="2016-01" db="EMBL/GenBank/DDBJ databases">
        <authorList>
            <person name="Oliw E.H."/>
        </authorList>
    </citation>
    <scope>NUCLEOTIDE SEQUENCE [LARGE SCALE GENOMIC DNA]</scope>
    <source>
        <strain evidence="2 3">DY10</strain>
    </source>
</reference>
<keyword evidence="3" id="KW-1185">Reference proteome</keyword>
<keyword evidence="1" id="KW-0812">Transmembrane</keyword>
<dbReference type="RefSeq" id="WP_077131904.1">
    <property type="nucleotide sequence ID" value="NZ_CP014263.1"/>
</dbReference>
<feature type="transmembrane region" description="Helical" evidence="1">
    <location>
        <begin position="52"/>
        <end position="75"/>
    </location>
</feature>
<keyword evidence="1" id="KW-0472">Membrane</keyword>
<dbReference type="OrthoDB" id="931231at2"/>
<name>A0A1P9WYN7_9BACT</name>
<evidence type="ECO:0000256" key="1">
    <source>
        <dbReference type="SAM" id="Phobius"/>
    </source>
</evidence>
<dbReference type="EMBL" id="CP014263">
    <property type="protein sequence ID" value="AQG80479.1"/>
    <property type="molecule type" value="Genomic_DNA"/>
</dbReference>
<dbReference type="AlphaFoldDB" id="A0A1P9WYN7"/>
<dbReference type="STRING" id="1178516.AWR27_14800"/>
<keyword evidence="1" id="KW-1133">Transmembrane helix</keyword>
<organism evidence="2 3">
    <name type="scientific">Spirosoma montaniterrae</name>
    <dbReference type="NCBI Taxonomy" id="1178516"/>
    <lineage>
        <taxon>Bacteria</taxon>
        <taxon>Pseudomonadati</taxon>
        <taxon>Bacteroidota</taxon>
        <taxon>Cytophagia</taxon>
        <taxon>Cytophagales</taxon>
        <taxon>Cytophagaceae</taxon>
        <taxon>Spirosoma</taxon>
    </lineage>
</organism>
<gene>
    <name evidence="2" type="ORF">AWR27_14800</name>
</gene>
<proteinExistence type="predicted"/>
<feature type="transmembrane region" description="Helical" evidence="1">
    <location>
        <begin position="12"/>
        <end position="32"/>
    </location>
</feature>
<evidence type="ECO:0000313" key="3">
    <source>
        <dbReference type="Proteomes" id="UP000187941"/>
    </source>
</evidence>